<comment type="caution">
    <text evidence="2">The sequence shown here is derived from an EMBL/GenBank/DDBJ whole genome shotgun (WGS) entry which is preliminary data.</text>
</comment>
<name>A0A4Y7SCQ7_COPMI</name>
<dbReference type="EMBL" id="QPFP01000208">
    <property type="protein sequence ID" value="TEB19076.1"/>
    <property type="molecule type" value="Genomic_DNA"/>
</dbReference>
<evidence type="ECO:0000313" key="2">
    <source>
        <dbReference type="EMBL" id="TEB19076.1"/>
    </source>
</evidence>
<dbReference type="AlphaFoldDB" id="A0A4Y7SCQ7"/>
<evidence type="ECO:0000256" key="1">
    <source>
        <dbReference type="SAM" id="MobiDB-lite"/>
    </source>
</evidence>
<dbReference type="Proteomes" id="UP000298030">
    <property type="component" value="Unassembled WGS sequence"/>
</dbReference>
<evidence type="ECO:0000313" key="3">
    <source>
        <dbReference type="Proteomes" id="UP000298030"/>
    </source>
</evidence>
<proteinExistence type="predicted"/>
<gene>
    <name evidence="2" type="ORF">FA13DRAFT_490475</name>
</gene>
<accession>A0A4Y7SCQ7</accession>
<sequence>MSFLPAYATWCHDGQGRYGSGGDLSPGSAGRGLASRNAHGTSIFLVTPLFPPLAISEDLSAHTLYFATLRYPRYLPFYAWLTLLSVLPPIQPTDSSPTGTPRPPPSTRTLPRSQHSPSVNRKPPTLPLPEPGHAISAYKRQWLSLLQSTVTSTVFFVYAPSPCQ</sequence>
<feature type="region of interest" description="Disordered" evidence="1">
    <location>
        <begin position="92"/>
        <end position="130"/>
    </location>
</feature>
<organism evidence="2 3">
    <name type="scientific">Coprinellus micaceus</name>
    <name type="common">Glistening ink-cap mushroom</name>
    <name type="synonym">Coprinus micaceus</name>
    <dbReference type="NCBI Taxonomy" id="71717"/>
    <lineage>
        <taxon>Eukaryota</taxon>
        <taxon>Fungi</taxon>
        <taxon>Dikarya</taxon>
        <taxon>Basidiomycota</taxon>
        <taxon>Agaricomycotina</taxon>
        <taxon>Agaricomycetes</taxon>
        <taxon>Agaricomycetidae</taxon>
        <taxon>Agaricales</taxon>
        <taxon>Agaricineae</taxon>
        <taxon>Psathyrellaceae</taxon>
        <taxon>Coprinellus</taxon>
    </lineage>
</organism>
<protein>
    <submittedName>
        <fullName evidence="2">Uncharacterized protein</fullName>
    </submittedName>
</protein>
<reference evidence="2 3" key="1">
    <citation type="journal article" date="2019" name="Nat. Ecol. Evol.">
        <title>Megaphylogeny resolves global patterns of mushroom evolution.</title>
        <authorList>
            <person name="Varga T."/>
            <person name="Krizsan K."/>
            <person name="Foldi C."/>
            <person name="Dima B."/>
            <person name="Sanchez-Garcia M."/>
            <person name="Sanchez-Ramirez S."/>
            <person name="Szollosi G.J."/>
            <person name="Szarkandi J.G."/>
            <person name="Papp V."/>
            <person name="Albert L."/>
            <person name="Andreopoulos W."/>
            <person name="Angelini C."/>
            <person name="Antonin V."/>
            <person name="Barry K.W."/>
            <person name="Bougher N.L."/>
            <person name="Buchanan P."/>
            <person name="Buyck B."/>
            <person name="Bense V."/>
            <person name="Catcheside P."/>
            <person name="Chovatia M."/>
            <person name="Cooper J."/>
            <person name="Damon W."/>
            <person name="Desjardin D."/>
            <person name="Finy P."/>
            <person name="Geml J."/>
            <person name="Haridas S."/>
            <person name="Hughes K."/>
            <person name="Justo A."/>
            <person name="Karasinski D."/>
            <person name="Kautmanova I."/>
            <person name="Kiss B."/>
            <person name="Kocsube S."/>
            <person name="Kotiranta H."/>
            <person name="LaButti K.M."/>
            <person name="Lechner B.E."/>
            <person name="Liimatainen K."/>
            <person name="Lipzen A."/>
            <person name="Lukacs Z."/>
            <person name="Mihaltcheva S."/>
            <person name="Morgado L.N."/>
            <person name="Niskanen T."/>
            <person name="Noordeloos M.E."/>
            <person name="Ohm R.A."/>
            <person name="Ortiz-Santana B."/>
            <person name="Ovrebo C."/>
            <person name="Racz N."/>
            <person name="Riley R."/>
            <person name="Savchenko A."/>
            <person name="Shiryaev A."/>
            <person name="Soop K."/>
            <person name="Spirin V."/>
            <person name="Szebenyi C."/>
            <person name="Tomsovsky M."/>
            <person name="Tulloss R.E."/>
            <person name="Uehling J."/>
            <person name="Grigoriev I.V."/>
            <person name="Vagvolgyi C."/>
            <person name="Papp T."/>
            <person name="Martin F.M."/>
            <person name="Miettinen O."/>
            <person name="Hibbett D.S."/>
            <person name="Nagy L.G."/>
        </authorList>
    </citation>
    <scope>NUCLEOTIDE SEQUENCE [LARGE SCALE GENOMIC DNA]</scope>
    <source>
        <strain evidence="2 3">FP101781</strain>
    </source>
</reference>
<keyword evidence="3" id="KW-1185">Reference proteome</keyword>